<evidence type="ECO:0000256" key="7">
    <source>
        <dbReference type="ARBA" id="ARBA00022840"/>
    </source>
</evidence>
<dbReference type="AlphaFoldDB" id="A2F8E8"/>
<keyword evidence="7" id="KW-0067">ATP-binding</keyword>
<evidence type="ECO:0000313" key="13">
    <source>
        <dbReference type="Proteomes" id="UP000001542"/>
    </source>
</evidence>
<dbReference type="eggNOG" id="KOG0606">
    <property type="taxonomic scope" value="Eukaryota"/>
</dbReference>
<organism evidence="12 13">
    <name type="scientific">Trichomonas vaginalis (strain ATCC PRA-98 / G3)</name>
    <dbReference type="NCBI Taxonomy" id="412133"/>
    <lineage>
        <taxon>Eukaryota</taxon>
        <taxon>Metamonada</taxon>
        <taxon>Parabasalia</taxon>
        <taxon>Trichomonadida</taxon>
        <taxon>Trichomonadidae</taxon>
        <taxon>Trichomonas</taxon>
    </lineage>
</organism>
<dbReference type="OrthoDB" id="162894at2759"/>
<dbReference type="Pfam" id="PF00069">
    <property type="entry name" value="Pkinase"/>
    <property type="match status" value="1"/>
</dbReference>
<evidence type="ECO:0000256" key="10">
    <source>
        <dbReference type="SAM" id="MobiDB-lite"/>
    </source>
</evidence>
<reference evidence="12" key="2">
    <citation type="journal article" date="2007" name="Science">
        <title>Draft genome sequence of the sexually transmitted pathogen Trichomonas vaginalis.</title>
        <authorList>
            <person name="Carlton J.M."/>
            <person name="Hirt R.P."/>
            <person name="Silva J.C."/>
            <person name="Delcher A.L."/>
            <person name="Schatz M."/>
            <person name="Zhao Q."/>
            <person name="Wortman J.R."/>
            <person name="Bidwell S.L."/>
            <person name="Alsmark U.C.M."/>
            <person name="Besteiro S."/>
            <person name="Sicheritz-Ponten T."/>
            <person name="Noel C.J."/>
            <person name="Dacks J.B."/>
            <person name="Foster P.G."/>
            <person name="Simillion C."/>
            <person name="Van de Peer Y."/>
            <person name="Miranda-Saavedra D."/>
            <person name="Barton G.J."/>
            <person name="Westrop G.D."/>
            <person name="Mueller S."/>
            <person name="Dessi D."/>
            <person name="Fiori P.L."/>
            <person name="Ren Q."/>
            <person name="Paulsen I."/>
            <person name="Zhang H."/>
            <person name="Bastida-Corcuera F.D."/>
            <person name="Simoes-Barbosa A."/>
            <person name="Brown M.T."/>
            <person name="Hayes R.D."/>
            <person name="Mukherjee M."/>
            <person name="Okumura C.Y."/>
            <person name="Schneider R."/>
            <person name="Smith A.J."/>
            <person name="Vanacova S."/>
            <person name="Villalvazo M."/>
            <person name="Haas B.J."/>
            <person name="Pertea M."/>
            <person name="Feldblyum T.V."/>
            <person name="Utterback T.R."/>
            <person name="Shu C.L."/>
            <person name="Osoegawa K."/>
            <person name="de Jong P.J."/>
            <person name="Hrdy I."/>
            <person name="Horvathova L."/>
            <person name="Zubacova Z."/>
            <person name="Dolezal P."/>
            <person name="Malik S.B."/>
            <person name="Logsdon J.M. Jr."/>
            <person name="Henze K."/>
            <person name="Gupta A."/>
            <person name="Wang C.C."/>
            <person name="Dunne R.L."/>
            <person name="Upcroft J.A."/>
            <person name="Upcroft P."/>
            <person name="White O."/>
            <person name="Salzberg S.L."/>
            <person name="Tang P."/>
            <person name="Chiu C.-H."/>
            <person name="Lee Y.-S."/>
            <person name="Embley T.M."/>
            <person name="Coombs G.H."/>
            <person name="Mottram J.C."/>
            <person name="Tachezy J."/>
            <person name="Fraser-Liggett C.M."/>
            <person name="Johnson P.J."/>
        </authorList>
    </citation>
    <scope>NUCLEOTIDE SEQUENCE [LARGE SCALE GENOMIC DNA]</scope>
    <source>
        <strain evidence="12">G3</strain>
    </source>
</reference>
<dbReference type="InterPro" id="IPR008271">
    <property type="entry name" value="Ser/Thr_kinase_AS"/>
</dbReference>
<evidence type="ECO:0000256" key="4">
    <source>
        <dbReference type="ARBA" id="ARBA00022679"/>
    </source>
</evidence>
<keyword evidence="3" id="KW-0597">Phosphoprotein</keyword>
<keyword evidence="2" id="KW-0723">Serine/threonine-protein kinase</keyword>
<dbReference type="GO" id="GO:0035556">
    <property type="term" value="P:intracellular signal transduction"/>
    <property type="evidence" value="ECO:0000318"/>
    <property type="project" value="GO_Central"/>
</dbReference>
<dbReference type="KEGG" id="tva:4756600"/>
<dbReference type="STRING" id="5722.A2F8E8"/>
<feature type="domain" description="Protein kinase" evidence="11">
    <location>
        <begin position="336"/>
        <end position="602"/>
    </location>
</feature>
<dbReference type="InterPro" id="IPR050236">
    <property type="entry name" value="Ser_Thr_kinase_AGC"/>
</dbReference>
<dbReference type="FunFam" id="3.30.200.20:FF:000490">
    <property type="entry name" value="AGC family protein kinase"/>
    <property type="match status" value="1"/>
</dbReference>
<dbReference type="SMR" id="A2F8E8"/>
<evidence type="ECO:0000256" key="1">
    <source>
        <dbReference type="ARBA" id="ARBA00012513"/>
    </source>
</evidence>
<evidence type="ECO:0000256" key="9">
    <source>
        <dbReference type="ARBA" id="ARBA00048679"/>
    </source>
</evidence>
<dbReference type="PANTHER" id="PTHR24356">
    <property type="entry name" value="SERINE/THREONINE-PROTEIN KINASE"/>
    <property type="match status" value="1"/>
</dbReference>
<protein>
    <recommendedName>
        <fullName evidence="1">non-specific serine/threonine protein kinase</fullName>
        <ecNumber evidence="1">2.7.11.1</ecNumber>
    </recommendedName>
</protein>
<dbReference type="GO" id="GO:0005524">
    <property type="term" value="F:ATP binding"/>
    <property type="evidence" value="ECO:0007669"/>
    <property type="project" value="UniProtKB-KW"/>
</dbReference>
<comment type="catalytic activity">
    <reaction evidence="9">
        <text>L-seryl-[protein] + ATP = O-phospho-L-seryl-[protein] + ADP + H(+)</text>
        <dbReference type="Rhea" id="RHEA:17989"/>
        <dbReference type="Rhea" id="RHEA-COMP:9863"/>
        <dbReference type="Rhea" id="RHEA-COMP:11604"/>
        <dbReference type="ChEBI" id="CHEBI:15378"/>
        <dbReference type="ChEBI" id="CHEBI:29999"/>
        <dbReference type="ChEBI" id="CHEBI:30616"/>
        <dbReference type="ChEBI" id="CHEBI:83421"/>
        <dbReference type="ChEBI" id="CHEBI:456216"/>
        <dbReference type="EC" id="2.7.11.1"/>
    </reaction>
</comment>
<dbReference type="VEuPathDB" id="TrichDB:TVAG_479710"/>
<dbReference type="PROSITE" id="PS50011">
    <property type="entry name" value="PROTEIN_KINASE_DOM"/>
    <property type="match status" value="1"/>
</dbReference>
<dbReference type="VEuPathDB" id="TrichDB:TVAGG3_0278660"/>
<keyword evidence="13" id="KW-1185">Reference proteome</keyword>
<dbReference type="Proteomes" id="UP000001542">
    <property type="component" value="Unassembled WGS sequence"/>
</dbReference>
<keyword evidence="4" id="KW-0808">Transferase</keyword>
<proteinExistence type="predicted"/>
<gene>
    <name evidence="12" type="ORF">TVAG_479710</name>
</gene>
<dbReference type="CDD" id="cd05579">
    <property type="entry name" value="STKc_MAST_like"/>
    <property type="match status" value="1"/>
</dbReference>
<dbReference type="GO" id="GO:0007010">
    <property type="term" value="P:cytoskeleton organization"/>
    <property type="evidence" value="ECO:0007669"/>
    <property type="project" value="UniProtKB-ARBA"/>
</dbReference>
<evidence type="ECO:0000256" key="6">
    <source>
        <dbReference type="ARBA" id="ARBA00022777"/>
    </source>
</evidence>
<dbReference type="InParanoid" id="A2F8E8"/>
<dbReference type="InterPro" id="IPR011009">
    <property type="entry name" value="Kinase-like_dom_sf"/>
</dbReference>
<keyword evidence="6 12" id="KW-0418">Kinase</keyword>
<dbReference type="GO" id="GO:0004674">
    <property type="term" value="F:protein serine/threonine kinase activity"/>
    <property type="evidence" value="ECO:0000318"/>
    <property type="project" value="GO_Central"/>
</dbReference>
<dbReference type="Gene3D" id="3.30.200.20">
    <property type="entry name" value="Phosphorylase Kinase, domain 1"/>
    <property type="match status" value="1"/>
</dbReference>
<dbReference type="PROSITE" id="PS00108">
    <property type="entry name" value="PROTEIN_KINASE_ST"/>
    <property type="match status" value="1"/>
</dbReference>
<evidence type="ECO:0000256" key="3">
    <source>
        <dbReference type="ARBA" id="ARBA00022553"/>
    </source>
</evidence>
<dbReference type="SMART" id="SM00220">
    <property type="entry name" value="S_TKc"/>
    <property type="match status" value="1"/>
</dbReference>
<evidence type="ECO:0000256" key="5">
    <source>
        <dbReference type="ARBA" id="ARBA00022741"/>
    </source>
</evidence>
<dbReference type="EMBL" id="DS113661">
    <property type="protein sequence ID" value="EAX98799.1"/>
    <property type="molecule type" value="Genomic_DNA"/>
</dbReference>
<dbReference type="InterPro" id="IPR000719">
    <property type="entry name" value="Prot_kinase_dom"/>
</dbReference>
<evidence type="ECO:0000313" key="12">
    <source>
        <dbReference type="EMBL" id="EAX98799.1"/>
    </source>
</evidence>
<accession>A2F8E8</accession>
<evidence type="ECO:0000256" key="2">
    <source>
        <dbReference type="ARBA" id="ARBA00022527"/>
    </source>
</evidence>
<dbReference type="FunFam" id="1.10.510.10:FF:000024">
    <property type="entry name" value="Probable serine/threonine-protein kinase cot-1"/>
    <property type="match status" value="1"/>
</dbReference>
<name>A2F8E8_TRIV3</name>
<keyword evidence="5" id="KW-0547">Nucleotide-binding</keyword>
<dbReference type="Gene3D" id="1.10.510.10">
    <property type="entry name" value="Transferase(Phosphotransferase) domain 1"/>
    <property type="match status" value="1"/>
</dbReference>
<sequence length="730" mass="83045">MINTAQKGPPAKKLFQTTLIGVRTDMMAQGRNLQEGFKYIRPFFILRSQSTFLSSLLQHIDSLGGSMSMTEKAQLKNLKKSIKNLQECKFGHLLDTANEVIVSVRSIISTKNLTERVDRCSSLLLKSALSIRQISTMLDARTRSDNEYEKVKEQQFQINSPTKPDGSILIPEDDQNMFICRICEEKIPIDKIETHTKFCIQGYMSHKCKAQILATIDQIYNDIVNKELKVNWPQSQDIMVSYHFPLLHMSLILQHVKHLDFSQPDARETLELLHVVLKYLQSGDKIRPILNKCINAIRECIRICKAMSTASAGLSDTRISKNPKPITFQNVTIADFEFIRRISSGAFATVFIAKKKLTGDIFAIKVIPRTTVIQKNQTSRIMTEKDILKNFTNPYIVTFYYSILGERNLYLVTEFVPGGDLYSLLQALGSFDEDSSKIYIAEILHALRYLRENGIIHRDLKPDNILVTKNGTLKLTDFGLSHQGIVNRQMSNEPEDIEAEPEIVGTLDYMAPEILMNLPHSFGVDYWSLGAMLFEFLTGVPPFHADTDTETTKNILLNKIDFQPDDEMSPEAKDLIKRLLDPNPETRLGVKDINDIFKNPWLKGINPETAEPPFKPQLKSSTDTHLFEERYHFSPLNDQDILHDISVASSPQTSVSKFNLDDIEEEKSLSDFQSIGVDNLIDQNMNMAKRLKSSSFTSDDLELPHENHTQKGTKKRALSTNFEPSKFNLV</sequence>
<dbReference type="EC" id="2.7.11.1" evidence="1"/>
<reference evidence="12" key="1">
    <citation type="submission" date="2006-10" db="EMBL/GenBank/DDBJ databases">
        <authorList>
            <person name="Amadeo P."/>
            <person name="Zhao Q."/>
            <person name="Wortman J."/>
            <person name="Fraser-Liggett C."/>
            <person name="Carlton J."/>
        </authorList>
    </citation>
    <scope>NUCLEOTIDE SEQUENCE</scope>
    <source>
        <strain evidence="12">G3</strain>
    </source>
</reference>
<evidence type="ECO:0000259" key="11">
    <source>
        <dbReference type="PROSITE" id="PS50011"/>
    </source>
</evidence>
<comment type="catalytic activity">
    <reaction evidence="8">
        <text>L-threonyl-[protein] + ATP = O-phospho-L-threonyl-[protein] + ADP + H(+)</text>
        <dbReference type="Rhea" id="RHEA:46608"/>
        <dbReference type="Rhea" id="RHEA-COMP:11060"/>
        <dbReference type="Rhea" id="RHEA-COMP:11605"/>
        <dbReference type="ChEBI" id="CHEBI:15378"/>
        <dbReference type="ChEBI" id="CHEBI:30013"/>
        <dbReference type="ChEBI" id="CHEBI:30616"/>
        <dbReference type="ChEBI" id="CHEBI:61977"/>
        <dbReference type="ChEBI" id="CHEBI:456216"/>
        <dbReference type="EC" id="2.7.11.1"/>
    </reaction>
</comment>
<dbReference type="RefSeq" id="XP_001311729.1">
    <property type="nucleotide sequence ID" value="XM_001311728.1"/>
</dbReference>
<feature type="region of interest" description="Disordered" evidence="10">
    <location>
        <begin position="693"/>
        <end position="718"/>
    </location>
</feature>
<dbReference type="PANTHER" id="PTHR24356:SF1">
    <property type="entry name" value="SERINE_THREONINE-PROTEIN KINASE GREATWALL"/>
    <property type="match status" value="1"/>
</dbReference>
<dbReference type="SUPFAM" id="SSF56112">
    <property type="entry name" value="Protein kinase-like (PK-like)"/>
    <property type="match status" value="1"/>
</dbReference>
<evidence type="ECO:0000256" key="8">
    <source>
        <dbReference type="ARBA" id="ARBA00047899"/>
    </source>
</evidence>